<feature type="domain" description="BTB" evidence="1">
    <location>
        <begin position="30"/>
        <end position="103"/>
    </location>
</feature>
<dbReference type="SUPFAM" id="SSF54695">
    <property type="entry name" value="POZ domain"/>
    <property type="match status" value="1"/>
</dbReference>
<dbReference type="PANTHER" id="PTHR24410">
    <property type="entry name" value="HL07962P-RELATED"/>
    <property type="match status" value="1"/>
</dbReference>
<feature type="non-terminal residue" evidence="2">
    <location>
        <position position="214"/>
    </location>
</feature>
<evidence type="ECO:0000259" key="1">
    <source>
        <dbReference type="PROSITE" id="PS50097"/>
    </source>
</evidence>
<dbReference type="InterPro" id="IPR000210">
    <property type="entry name" value="BTB/POZ_dom"/>
</dbReference>
<dbReference type="AlphaFoldDB" id="A0A9N9NS01"/>
<reference evidence="2" key="1">
    <citation type="submission" date="2021-06" db="EMBL/GenBank/DDBJ databases">
        <authorList>
            <person name="Kallberg Y."/>
            <person name="Tangrot J."/>
            <person name="Rosling A."/>
        </authorList>
    </citation>
    <scope>NUCLEOTIDE SEQUENCE</scope>
    <source>
        <strain evidence="2">CL551</strain>
    </source>
</reference>
<dbReference type="SMART" id="SM00225">
    <property type="entry name" value="BTB"/>
    <property type="match status" value="1"/>
</dbReference>
<protein>
    <submittedName>
        <fullName evidence="2">8578_t:CDS:1</fullName>
    </submittedName>
</protein>
<dbReference type="OrthoDB" id="408604at2759"/>
<dbReference type="Proteomes" id="UP000789342">
    <property type="component" value="Unassembled WGS sequence"/>
</dbReference>
<organism evidence="2 3">
    <name type="scientific">Acaulospora morrowiae</name>
    <dbReference type="NCBI Taxonomy" id="94023"/>
    <lineage>
        <taxon>Eukaryota</taxon>
        <taxon>Fungi</taxon>
        <taxon>Fungi incertae sedis</taxon>
        <taxon>Mucoromycota</taxon>
        <taxon>Glomeromycotina</taxon>
        <taxon>Glomeromycetes</taxon>
        <taxon>Diversisporales</taxon>
        <taxon>Acaulosporaceae</taxon>
        <taxon>Acaulospora</taxon>
    </lineage>
</organism>
<gene>
    <name evidence="2" type="ORF">AMORRO_LOCUS15758</name>
</gene>
<accession>A0A9N9NS01</accession>
<dbReference type="PANTHER" id="PTHR24410:SF23">
    <property type="entry name" value="BTB DOMAIN-CONTAINING PROTEIN-RELATED"/>
    <property type="match status" value="1"/>
</dbReference>
<dbReference type="InterPro" id="IPR051481">
    <property type="entry name" value="BTB-POZ/Galectin-3-binding"/>
</dbReference>
<dbReference type="PROSITE" id="PS50097">
    <property type="entry name" value="BTB"/>
    <property type="match status" value="1"/>
</dbReference>
<name>A0A9N9NS01_9GLOM</name>
<comment type="caution">
    <text evidence="2">The sequence shown here is derived from an EMBL/GenBank/DDBJ whole genome shotgun (WGS) entry which is preliminary data.</text>
</comment>
<evidence type="ECO:0000313" key="2">
    <source>
        <dbReference type="EMBL" id="CAG8758490.1"/>
    </source>
</evidence>
<proteinExistence type="predicted"/>
<evidence type="ECO:0000313" key="3">
    <source>
        <dbReference type="Proteomes" id="UP000789342"/>
    </source>
</evidence>
<keyword evidence="3" id="KW-1185">Reference proteome</keyword>
<dbReference type="EMBL" id="CAJVPV010039474">
    <property type="protein sequence ID" value="CAG8758490.1"/>
    <property type="molecule type" value="Genomic_DNA"/>
</dbReference>
<dbReference type="InterPro" id="IPR011333">
    <property type="entry name" value="SKP1/BTB/POZ_sf"/>
</dbReference>
<sequence length="214" mass="24600">MIPLRCFFFAGNTENSVVDFANLLENHDGYNVEIIVGEEPNVKAFKAHKFILTSRSTYFKSALSSRWARVENGITIFNKPNISPSIFEVLLKSIYTGAISVGNNSLVDIAIASDELQLLEVYQYLERCLLEDESVWNSRDVITILQHDNLVVLYNAAIKLAFKNPEAIFNSEYFIRMKETHLINLLKCNDLELDEIKLWEYLIRWGIENTNSIL</sequence>
<dbReference type="Gene3D" id="3.30.710.10">
    <property type="entry name" value="Potassium Channel Kv1.1, Chain A"/>
    <property type="match status" value="1"/>
</dbReference>
<dbReference type="CDD" id="cd18186">
    <property type="entry name" value="BTB_POZ_ZBTB_KLHL-like"/>
    <property type="match status" value="1"/>
</dbReference>
<dbReference type="Pfam" id="PF00651">
    <property type="entry name" value="BTB"/>
    <property type="match status" value="1"/>
</dbReference>